<keyword evidence="1" id="KW-0175">Coiled coil</keyword>
<gene>
    <name evidence="3" type="ORF">SAMN05421784_10847</name>
</gene>
<dbReference type="EMBL" id="FPBJ01000008">
    <property type="protein sequence ID" value="SFU47683.1"/>
    <property type="molecule type" value="Genomic_DNA"/>
</dbReference>
<dbReference type="RefSeq" id="WP_092549394.1">
    <property type="nucleotide sequence ID" value="NZ_CAWRBG010000054.1"/>
</dbReference>
<keyword evidence="2" id="KW-1133">Transmembrane helix</keyword>
<sequence>MTVITMNIHNAIKSLKESGMDEVQAEKIVEIIADLQNISVATKEDLRQTENNLKADLTSIKNDMDWLKKLIVTVGVAVVIAAIKYIFMG</sequence>
<keyword evidence="4" id="KW-1185">Reference proteome</keyword>
<feature type="coiled-coil region" evidence="1">
    <location>
        <begin position="32"/>
        <end position="63"/>
    </location>
</feature>
<evidence type="ECO:0000256" key="1">
    <source>
        <dbReference type="SAM" id="Coils"/>
    </source>
</evidence>
<keyword evidence="2" id="KW-0812">Transmembrane</keyword>
<feature type="transmembrane region" description="Helical" evidence="2">
    <location>
        <begin position="70"/>
        <end position="87"/>
    </location>
</feature>
<proteinExistence type="predicted"/>
<dbReference type="AlphaFoldDB" id="A0A1I7GGW9"/>
<evidence type="ECO:0000313" key="4">
    <source>
        <dbReference type="Proteomes" id="UP000242496"/>
    </source>
</evidence>
<dbReference type="Proteomes" id="UP000242496">
    <property type="component" value="Unassembled WGS sequence"/>
</dbReference>
<organism evidence="3 4">
    <name type="scientific">Xenorhabdus koppenhoeferi</name>
    <dbReference type="NCBI Taxonomy" id="351659"/>
    <lineage>
        <taxon>Bacteria</taxon>
        <taxon>Pseudomonadati</taxon>
        <taxon>Pseudomonadota</taxon>
        <taxon>Gammaproteobacteria</taxon>
        <taxon>Enterobacterales</taxon>
        <taxon>Morganellaceae</taxon>
        <taxon>Xenorhabdus</taxon>
    </lineage>
</organism>
<evidence type="ECO:0000256" key="2">
    <source>
        <dbReference type="SAM" id="Phobius"/>
    </source>
</evidence>
<protein>
    <submittedName>
        <fullName evidence="3">Uncharacterized protein</fullName>
    </submittedName>
</protein>
<keyword evidence="2" id="KW-0472">Membrane</keyword>
<dbReference type="OrthoDB" id="5877177at2"/>
<evidence type="ECO:0000313" key="3">
    <source>
        <dbReference type="EMBL" id="SFU47683.1"/>
    </source>
</evidence>
<reference evidence="4" key="1">
    <citation type="submission" date="2016-10" db="EMBL/GenBank/DDBJ databases">
        <authorList>
            <person name="Varghese N."/>
            <person name="Submissions S."/>
        </authorList>
    </citation>
    <scope>NUCLEOTIDE SEQUENCE [LARGE SCALE GENOMIC DNA]</scope>
    <source>
        <strain evidence="4">DSM 18168</strain>
    </source>
</reference>
<dbReference type="Gene3D" id="1.20.5.340">
    <property type="match status" value="1"/>
</dbReference>
<accession>A0A1I7GGW9</accession>
<name>A0A1I7GGW9_9GAMM</name>